<comment type="similarity">
    <text evidence="1">Belongs to the universal stress protein A family.</text>
</comment>
<dbReference type="CDD" id="cd00293">
    <property type="entry name" value="USP-like"/>
    <property type="match status" value="1"/>
</dbReference>
<proteinExistence type="inferred from homology"/>
<reference evidence="3 4" key="1">
    <citation type="journal article" date="2019" name="Int. J. Syst. Evol. Microbiol.">
        <title>The Global Catalogue of Microorganisms (GCM) 10K type strain sequencing project: providing services to taxonomists for standard genome sequencing and annotation.</title>
        <authorList>
            <consortium name="The Broad Institute Genomics Platform"/>
            <consortium name="The Broad Institute Genome Sequencing Center for Infectious Disease"/>
            <person name="Wu L."/>
            <person name="Ma J."/>
        </authorList>
    </citation>
    <scope>NUCLEOTIDE SEQUENCE [LARGE SCALE GENOMIC DNA]</scope>
    <source>
        <strain evidence="3 4">CGMCC 1.12125</strain>
    </source>
</reference>
<dbReference type="AlphaFoldDB" id="A0ABD6C618"/>
<sequence>MYEVLLPVDESDERATAQATAITDLPGDADEIHVTIFHSFTDNPSGASVSQLQSARRARDVLEEAGIEYTMDESSGQPATEILDVAEELDADLVCLGGRKRSPAGKVLFGSVTQSVLLDTDRSVLIAHTDEEDED</sequence>
<dbReference type="InterPro" id="IPR006015">
    <property type="entry name" value="Universal_stress_UspA"/>
</dbReference>
<comment type="caution">
    <text evidence="3">The sequence shown here is derived from an EMBL/GenBank/DDBJ whole genome shotgun (WGS) entry which is preliminary data.</text>
</comment>
<dbReference type="InterPro" id="IPR006016">
    <property type="entry name" value="UspA"/>
</dbReference>
<keyword evidence="4" id="KW-1185">Reference proteome</keyword>
<dbReference type="InterPro" id="IPR014729">
    <property type="entry name" value="Rossmann-like_a/b/a_fold"/>
</dbReference>
<evidence type="ECO:0000256" key="1">
    <source>
        <dbReference type="ARBA" id="ARBA00008791"/>
    </source>
</evidence>
<dbReference type="Gene3D" id="3.40.50.620">
    <property type="entry name" value="HUPs"/>
    <property type="match status" value="1"/>
</dbReference>
<dbReference type="Pfam" id="PF00582">
    <property type="entry name" value="Usp"/>
    <property type="match status" value="1"/>
</dbReference>
<dbReference type="PRINTS" id="PR01438">
    <property type="entry name" value="UNVRSLSTRESS"/>
</dbReference>
<evidence type="ECO:0000313" key="4">
    <source>
        <dbReference type="Proteomes" id="UP001597119"/>
    </source>
</evidence>
<name>A0ABD6C618_9EURY</name>
<feature type="domain" description="UspA" evidence="2">
    <location>
        <begin position="4"/>
        <end position="127"/>
    </location>
</feature>
<dbReference type="EMBL" id="JBHUDJ010000001">
    <property type="protein sequence ID" value="MFD1585746.1"/>
    <property type="molecule type" value="Genomic_DNA"/>
</dbReference>
<evidence type="ECO:0000259" key="2">
    <source>
        <dbReference type="Pfam" id="PF00582"/>
    </source>
</evidence>
<dbReference type="SUPFAM" id="SSF52402">
    <property type="entry name" value="Adenine nucleotide alpha hydrolases-like"/>
    <property type="match status" value="1"/>
</dbReference>
<organism evidence="3 4">
    <name type="scientific">Halorientalis brevis</name>
    <dbReference type="NCBI Taxonomy" id="1126241"/>
    <lineage>
        <taxon>Archaea</taxon>
        <taxon>Methanobacteriati</taxon>
        <taxon>Methanobacteriota</taxon>
        <taxon>Stenosarchaea group</taxon>
        <taxon>Halobacteria</taxon>
        <taxon>Halobacteriales</taxon>
        <taxon>Haloarculaceae</taxon>
        <taxon>Halorientalis</taxon>
    </lineage>
</organism>
<dbReference type="PANTHER" id="PTHR46268">
    <property type="entry name" value="STRESS RESPONSE PROTEIN NHAX"/>
    <property type="match status" value="1"/>
</dbReference>
<dbReference type="RefSeq" id="WP_247377198.1">
    <property type="nucleotide sequence ID" value="NZ_JALLGV010000003.1"/>
</dbReference>
<dbReference type="Proteomes" id="UP001597119">
    <property type="component" value="Unassembled WGS sequence"/>
</dbReference>
<evidence type="ECO:0000313" key="3">
    <source>
        <dbReference type="EMBL" id="MFD1585746.1"/>
    </source>
</evidence>
<accession>A0ABD6C618</accession>
<dbReference type="PANTHER" id="PTHR46268:SF6">
    <property type="entry name" value="UNIVERSAL STRESS PROTEIN UP12"/>
    <property type="match status" value="1"/>
</dbReference>
<protein>
    <submittedName>
        <fullName evidence="3">Universal stress protein</fullName>
    </submittedName>
</protein>
<gene>
    <name evidence="3" type="ORF">ACFR9U_02025</name>
</gene>